<keyword evidence="1" id="KW-1133">Transmembrane helix</keyword>
<feature type="transmembrane region" description="Helical" evidence="1">
    <location>
        <begin position="20"/>
        <end position="44"/>
    </location>
</feature>
<dbReference type="PANTHER" id="PTHR41390:SF1">
    <property type="entry name" value="NADH-UBIQUINONE OXIDOREDUCTASE 213 KDA SUBUNIT"/>
    <property type="match status" value="1"/>
</dbReference>
<dbReference type="EMBL" id="CP134186">
    <property type="protein sequence ID" value="WPB00103.1"/>
    <property type="molecule type" value="Genomic_DNA"/>
</dbReference>
<keyword evidence="5" id="KW-1185">Reference proteome</keyword>
<evidence type="ECO:0000313" key="3">
    <source>
        <dbReference type="EMBL" id="WPB00103.1"/>
    </source>
</evidence>
<keyword evidence="1" id="KW-0812">Transmembrane</keyword>
<sequence length="214" mass="23194">MGEQQRGRSSPAKDSFAEDLATALKVGVASGGAGFLFGGAVGIVRNLPPFLSAGATSLQTFGLGTVLTHTRLTIIRAWTTDERKPTPGELTAATALASGLSGGSMGALFRGRRNIIPGAIMWSIFGATGQYMYNSWSKAPQRGETQKSGFWQRMSEKSWTPFKVLSNEEYAKMLEEKMLKVEVEISILDDKIAAMKEQQRVEETVTDHENASKT</sequence>
<proteinExistence type="predicted"/>
<evidence type="ECO:0000256" key="1">
    <source>
        <dbReference type="SAM" id="Phobius"/>
    </source>
</evidence>
<evidence type="ECO:0000313" key="2">
    <source>
        <dbReference type="EMBL" id="PIB00083.1"/>
    </source>
</evidence>
<dbReference type="Proteomes" id="UP001302367">
    <property type="component" value="Chromosome 3"/>
</dbReference>
<protein>
    <submittedName>
        <fullName evidence="2">Uncharacterized protein</fullName>
    </submittedName>
</protein>
<name>A0A2G5I6I3_CERBT</name>
<organism evidence="2 4">
    <name type="scientific">Cercospora beticola</name>
    <name type="common">Sugarbeet leaf spot fungus</name>
    <dbReference type="NCBI Taxonomy" id="122368"/>
    <lineage>
        <taxon>Eukaryota</taxon>
        <taxon>Fungi</taxon>
        <taxon>Dikarya</taxon>
        <taxon>Ascomycota</taxon>
        <taxon>Pezizomycotina</taxon>
        <taxon>Dothideomycetes</taxon>
        <taxon>Dothideomycetidae</taxon>
        <taxon>Mycosphaerellales</taxon>
        <taxon>Mycosphaerellaceae</taxon>
        <taxon>Cercospora</taxon>
    </lineage>
</organism>
<evidence type="ECO:0000313" key="4">
    <source>
        <dbReference type="Proteomes" id="UP000230605"/>
    </source>
</evidence>
<dbReference type="PANTHER" id="PTHR41390">
    <property type="entry name" value="CHROMOSOME 7, WHOLE GENOME SHOTGUN SEQUENCE"/>
    <property type="match status" value="1"/>
</dbReference>
<gene>
    <name evidence="2" type="ORF">CB0940_02945</name>
    <name evidence="3" type="ORF">RHO25_004722</name>
</gene>
<reference evidence="2 4" key="1">
    <citation type="submission" date="2015-10" db="EMBL/GenBank/DDBJ databases">
        <title>The cercosporin biosynthetic gene cluster was horizontally transferred to several fungal lineages and shown to be expanded in Cercospora beticola based on microsynteny with recipient genomes.</title>
        <authorList>
            <person name="De Jonge R."/>
            <person name="Ebert M.K."/>
            <person name="Suttle J.C."/>
            <person name="Jurick Ii W.M."/>
            <person name="Secor G.A."/>
            <person name="Thomma B.P."/>
            <person name="Van De Peer Y."/>
            <person name="Bolton M.D."/>
        </authorList>
    </citation>
    <scope>NUCLEOTIDE SEQUENCE [LARGE SCALE GENOMIC DNA]</scope>
    <source>
        <strain evidence="2 4">09-40</strain>
    </source>
</reference>
<accession>A0A2G5I6I3</accession>
<dbReference type="OrthoDB" id="5565730at2759"/>
<keyword evidence="1" id="KW-0472">Membrane</keyword>
<dbReference type="Proteomes" id="UP000230605">
    <property type="component" value="Chromosome 3"/>
</dbReference>
<dbReference type="EMBL" id="LKMD01000101">
    <property type="protein sequence ID" value="PIB00083.1"/>
    <property type="molecule type" value="Genomic_DNA"/>
</dbReference>
<reference evidence="3 5" key="2">
    <citation type="submission" date="2023-09" db="EMBL/GenBank/DDBJ databases">
        <title>Complete-Gapless Cercospora beticola genome.</title>
        <authorList>
            <person name="Wyatt N.A."/>
            <person name="Spanner R.E."/>
            <person name="Bolton M.D."/>
        </authorList>
    </citation>
    <scope>NUCLEOTIDE SEQUENCE [LARGE SCALE GENOMIC DNA]</scope>
    <source>
        <strain evidence="3">Cb09-40</strain>
    </source>
</reference>
<evidence type="ECO:0000313" key="5">
    <source>
        <dbReference type="Proteomes" id="UP001302367"/>
    </source>
</evidence>
<dbReference type="AlphaFoldDB" id="A0A2G5I6I3"/>